<keyword evidence="4" id="KW-1185">Reference proteome</keyword>
<evidence type="ECO:0000313" key="3">
    <source>
        <dbReference type="Proteomes" id="UP000034416"/>
    </source>
</evidence>
<dbReference type="EMBL" id="MVHH01000003">
    <property type="protein sequence ID" value="ORA00742.1"/>
    <property type="molecule type" value="Genomic_DNA"/>
</dbReference>
<accession>A0A0F5N2H0</accession>
<proteinExistence type="predicted"/>
<evidence type="ECO:0000313" key="4">
    <source>
        <dbReference type="Proteomes" id="UP000192327"/>
    </source>
</evidence>
<comment type="caution">
    <text evidence="1">The sequence shown here is derived from an EMBL/GenBank/DDBJ whole genome shotgun (WGS) entry which is preliminary data.</text>
</comment>
<dbReference type="EMBL" id="LASW01000003">
    <property type="protein sequence ID" value="KKC01167.1"/>
    <property type="molecule type" value="Genomic_DNA"/>
</dbReference>
<evidence type="ECO:0000313" key="1">
    <source>
        <dbReference type="EMBL" id="KKC01167.1"/>
    </source>
</evidence>
<name>A0A0F5N2H0_9MYCO</name>
<organism evidence="1 3">
    <name type="scientific">Mycolicibacter arupensis</name>
    <dbReference type="NCBI Taxonomy" id="342002"/>
    <lineage>
        <taxon>Bacteria</taxon>
        <taxon>Bacillati</taxon>
        <taxon>Actinomycetota</taxon>
        <taxon>Actinomycetes</taxon>
        <taxon>Mycobacteriales</taxon>
        <taxon>Mycobacteriaceae</taxon>
        <taxon>Mycolicibacter</taxon>
    </lineage>
</organism>
<gene>
    <name evidence="2" type="ORF">BST15_02980</name>
    <name evidence="1" type="ORF">WR43_01455</name>
</gene>
<dbReference type="PATRIC" id="fig|342002.3.peg.527"/>
<protein>
    <submittedName>
        <fullName evidence="1">Uncharacterized protein</fullName>
    </submittedName>
</protein>
<reference evidence="2 4" key="3">
    <citation type="submission" date="2016-12" db="EMBL/GenBank/DDBJ databases">
        <title>The new phylogeny of genus Mycobacterium.</title>
        <authorList>
            <person name="Tortoli E."/>
            <person name="Trovato A."/>
            <person name="Cirillo D.M."/>
        </authorList>
    </citation>
    <scope>NUCLEOTIDE SEQUENCE [LARGE SCALE GENOMIC DNA]</scope>
    <source>
        <strain evidence="2 4">DSM 44942</strain>
    </source>
</reference>
<evidence type="ECO:0000313" key="2">
    <source>
        <dbReference type="EMBL" id="ORA00742.1"/>
    </source>
</evidence>
<reference evidence="3" key="1">
    <citation type="submission" date="2015-04" db="EMBL/GenBank/DDBJ databases">
        <title>Genome sequence of Mycobacterium arupense GUC1.</title>
        <authorList>
            <person name="Greninger A.L."/>
            <person name="Cunningham G."/>
            <person name="Chiu C.Y."/>
            <person name="Miller S."/>
        </authorList>
    </citation>
    <scope>NUCLEOTIDE SEQUENCE [LARGE SCALE GENOMIC DNA]</scope>
    <source>
        <strain evidence="3">GUC1</strain>
    </source>
</reference>
<dbReference type="AlphaFoldDB" id="A0A0F5N2H0"/>
<dbReference type="STRING" id="342002.BST15_02980"/>
<dbReference type="Proteomes" id="UP000034416">
    <property type="component" value="Unassembled WGS sequence"/>
</dbReference>
<reference evidence="1" key="2">
    <citation type="submission" date="2015-04" db="EMBL/GenBank/DDBJ databases">
        <title>Genome sequence of Mycobacterium arupense strain GUC1.</title>
        <authorList>
            <person name="Greninger A.L."/>
            <person name="Cunningham G."/>
            <person name="Chiu C.Y."/>
            <person name="Miller S."/>
        </authorList>
    </citation>
    <scope>NUCLEOTIDE SEQUENCE</scope>
    <source>
        <strain evidence="1">GUC1</strain>
    </source>
</reference>
<sequence>MGAWCLDPTSKDQPRPAFCSFIPNLIARDGMLENQVLYQRNRSAYAAAWFRGRTHPVASDSAEYYAVLAPDRAINRRAAEAATGDFTVVYRTDDGRILTFDEAFDELTPELAEGLPPDVQSIDGGDVEEYILETGVYESIETEGRVVVHYTDGRKRWSAYQLREHIFPASDDDGLTFEDWLAVQVHSGKLTAIGVLQYLGYDDAEVQIVIDERLIVD</sequence>
<dbReference type="Proteomes" id="UP000192327">
    <property type="component" value="Unassembled WGS sequence"/>
</dbReference>